<sequence length="126" mass="13057">MTTTLLEPAADRGVTTVGDRVVEHIAARAVTEVDGVGGAAGRVLGLGPRGDAADRAAKVTAKVGGGMVSLTVRLSVGYPASVARTTEDARGHLRRRVAELTGLTVSHVDIVVTELHNESGPRRRVL</sequence>
<evidence type="ECO:0000313" key="3">
    <source>
        <dbReference type="Proteomes" id="UP000292003"/>
    </source>
</evidence>
<reference evidence="2 3" key="1">
    <citation type="submission" date="2019-02" db="EMBL/GenBank/DDBJ databases">
        <title>Draft genome sequence of Amycolatopsis sp. 8-3EHSu isolated from roots of Suaeda maritima.</title>
        <authorList>
            <person name="Duangmal K."/>
            <person name="Chantavorakit T."/>
        </authorList>
    </citation>
    <scope>NUCLEOTIDE SEQUENCE [LARGE SCALE GENOMIC DNA]</scope>
    <source>
        <strain evidence="2 3">8-3EHSu</strain>
    </source>
</reference>
<dbReference type="Pfam" id="PF03780">
    <property type="entry name" value="Asp23"/>
    <property type="match status" value="1"/>
</dbReference>
<keyword evidence="3" id="KW-1185">Reference proteome</keyword>
<comment type="caution">
    <text evidence="2">The sequence shown here is derived from an EMBL/GenBank/DDBJ whole genome shotgun (WGS) entry which is preliminary data.</text>
</comment>
<gene>
    <name evidence="2" type="ORF">EWH70_06825</name>
</gene>
<comment type="similarity">
    <text evidence="1">Belongs to the asp23 family.</text>
</comment>
<evidence type="ECO:0000256" key="1">
    <source>
        <dbReference type="ARBA" id="ARBA00005721"/>
    </source>
</evidence>
<protein>
    <submittedName>
        <fullName evidence="2">Asp23/Gls24 family envelope stress response protein</fullName>
    </submittedName>
</protein>
<dbReference type="OrthoDB" id="4569527at2"/>
<dbReference type="AlphaFoldDB" id="A0A4Q7J9Z0"/>
<dbReference type="PANTHER" id="PTHR34297">
    <property type="entry name" value="HYPOTHETICAL CYTOSOLIC PROTEIN-RELATED"/>
    <property type="match status" value="1"/>
</dbReference>
<organism evidence="2 3">
    <name type="scientific">Amycolatopsis suaedae</name>
    <dbReference type="NCBI Taxonomy" id="2510978"/>
    <lineage>
        <taxon>Bacteria</taxon>
        <taxon>Bacillati</taxon>
        <taxon>Actinomycetota</taxon>
        <taxon>Actinomycetes</taxon>
        <taxon>Pseudonocardiales</taxon>
        <taxon>Pseudonocardiaceae</taxon>
        <taxon>Amycolatopsis</taxon>
    </lineage>
</organism>
<dbReference type="EMBL" id="SFCC01000003">
    <property type="protein sequence ID" value="RZQ64610.1"/>
    <property type="molecule type" value="Genomic_DNA"/>
</dbReference>
<dbReference type="Proteomes" id="UP000292003">
    <property type="component" value="Unassembled WGS sequence"/>
</dbReference>
<accession>A0A4Q7J9Z0</accession>
<proteinExistence type="inferred from homology"/>
<name>A0A4Q7J9Z0_9PSEU</name>
<dbReference type="InterPro" id="IPR005531">
    <property type="entry name" value="Asp23"/>
</dbReference>
<evidence type="ECO:0000313" key="2">
    <source>
        <dbReference type="EMBL" id="RZQ64610.1"/>
    </source>
</evidence>
<dbReference type="RefSeq" id="WP_130474409.1">
    <property type="nucleotide sequence ID" value="NZ_SFCC01000003.1"/>
</dbReference>